<sequence length="88" mass="9934">MLGFVFEAQMSGHNTSFIYTIGKNDLRNAEDYCITTSCKNRPCAVSFVAFSSMRFVVKNSALLNQVSTKRDPATKSRGISLYYFFNII</sequence>
<reference evidence="1 2" key="1">
    <citation type="submission" date="2018-08" db="EMBL/GenBank/DDBJ databases">
        <title>Chitinophagaceae sp. K23C18032701, a novel bacterium isolated from forest soil.</title>
        <authorList>
            <person name="Wang C."/>
        </authorList>
    </citation>
    <scope>NUCLEOTIDE SEQUENCE [LARGE SCALE GENOMIC DNA]</scope>
    <source>
        <strain evidence="1 2">K23C18032701</strain>
    </source>
</reference>
<name>A0A3E1NP91_9BACT</name>
<dbReference type="Proteomes" id="UP000261284">
    <property type="component" value="Unassembled WGS sequence"/>
</dbReference>
<keyword evidence="2" id="KW-1185">Reference proteome</keyword>
<protein>
    <submittedName>
        <fullName evidence="1">Uncharacterized protein</fullName>
    </submittedName>
</protein>
<dbReference type="EMBL" id="QTJU01000001">
    <property type="protein sequence ID" value="RFM29751.1"/>
    <property type="molecule type" value="Genomic_DNA"/>
</dbReference>
<dbReference type="AlphaFoldDB" id="A0A3E1NP91"/>
<comment type="caution">
    <text evidence="1">The sequence shown here is derived from an EMBL/GenBank/DDBJ whole genome shotgun (WGS) entry which is preliminary data.</text>
</comment>
<accession>A0A3E1NP91</accession>
<gene>
    <name evidence="1" type="ORF">DXN05_01880</name>
</gene>
<evidence type="ECO:0000313" key="2">
    <source>
        <dbReference type="Proteomes" id="UP000261284"/>
    </source>
</evidence>
<evidence type="ECO:0000313" key="1">
    <source>
        <dbReference type="EMBL" id="RFM29751.1"/>
    </source>
</evidence>
<proteinExistence type="predicted"/>
<organism evidence="1 2">
    <name type="scientific">Deminuibacter soli</name>
    <dbReference type="NCBI Taxonomy" id="2291815"/>
    <lineage>
        <taxon>Bacteria</taxon>
        <taxon>Pseudomonadati</taxon>
        <taxon>Bacteroidota</taxon>
        <taxon>Chitinophagia</taxon>
        <taxon>Chitinophagales</taxon>
        <taxon>Chitinophagaceae</taxon>
        <taxon>Deminuibacter</taxon>
    </lineage>
</organism>